<keyword evidence="3 5" id="KW-1133">Transmembrane helix</keyword>
<comment type="subcellular location">
    <subcellularLocation>
        <location evidence="5">Cell membrane</location>
        <topology evidence="5">Multi-pass membrane protein</topology>
    </subcellularLocation>
    <subcellularLocation>
        <location evidence="1">Endomembrane system</location>
        <topology evidence="1">Multi-pass membrane protein</topology>
    </subcellularLocation>
    <subcellularLocation>
        <location evidence="6">Membrane</location>
        <topology evidence="6">Multi-pass membrane protein</topology>
    </subcellularLocation>
</comment>
<feature type="transmembrane region" description="Helical" evidence="5">
    <location>
        <begin position="445"/>
        <end position="471"/>
    </location>
</feature>
<evidence type="ECO:0000256" key="4">
    <source>
        <dbReference type="ARBA" id="ARBA00023136"/>
    </source>
</evidence>
<feature type="transmembrane region" description="Helical" evidence="5">
    <location>
        <begin position="311"/>
        <end position="330"/>
    </location>
</feature>
<evidence type="ECO:0000313" key="8">
    <source>
        <dbReference type="EMBL" id="MBU9764144.1"/>
    </source>
</evidence>
<sequence>MVTPSIEYGLLSPMLIVFGAAVAGVLVEAFLPRAARYRIQVTLALGALGAAVVAVVLLARELHGTPGRPAVLGAVVLDAPALFLQGTIALVGLLGILLIAERRPATETVGATRGLDGFTPQASAAAGSVAEQLATKTGVMQTEVFPLTMFAIGGMLLFGAADDLLTMFIALEVLSLPLYLLCGLARHRRLLSHEASLKYFLLGAFSSAFFLYGAAMLYGYAGTLDLTGIADAVATRSPNTPLALIGIALLLVGVLFKVGAVPFHSWIPDVYQGAPTAITAFMAAGTKIAAFGAMLRIFYVAVPQLRDDWRPVLWAIAILTMVLGTLLAVTQTDVKRMLAYSAVAHSGFILTGVIAANPAGVSSTLFYLFAYGFSTVGAFAVVGLVRNIAGEEATAMTQWAGLGRRYPVVGLVFSLFLLAFAGIPLTSGFVGKFAVFKAAGEGGAMPLVVVGVIASAVAAYFYVRVIVLMFFTEPPEDAPEVVIPSGLTATVVTITAAVTFALGALPQPLLDLANNAAVFLR</sequence>
<feature type="transmembrane region" description="Helical" evidence="5">
    <location>
        <begin position="39"/>
        <end position="59"/>
    </location>
</feature>
<dbReference type="NCBIfam" id="NF004441">
    <property type="entry name" value="PRK05777.1-4"/>
    <property type="match status" value="1"/>
</dbReference>
<keyword evidence="5" id="KW-1003">Cell membrane</keyword>
<feature type="transmembrane region" description="Helical" evidence="5">
    <location>
        <begin position="406"/>
        <end position="425"/>
    </location>
</feature>
<dbReference type="InterPro" id="IPR010096">
    <property type="entry name" value="NADH-Q_OxRdtase_suN/2"/>
</dbReference>
<keyword evidence="5" id="KW-0813">Transport</keyword>
<feature type="transmembrane region" description="Helical" evidence="5">
    <location>
        <begin position="167"/>
        <end position="187"/>
    </location>
</feature>
<dbReference type="GO" id="GO:0016491">
    <property type="term" value="F:oxidoreductase activity"/>
    <property type="evidence" value="ECO:0007669"/>
    <property type="project" value="UniProtKB-KW"/>
</dbReference>
<feature type="transmembrane region" description="Helical" evidence="5">
    <location>
        <begin position="337"/>
        <end position="359"/>
    </location>
</feature>
<comment type="function">
    <text evidence="5">NDH-1 shuttles electrons from NADH, via FMN and iron-sulfur (Fe-S) centers, to quinones in the respiratory chain. The immediate electron acceptor for the enzyme in this species is believed to be a menaquinone. Couples the redox reaction to proton translocation (for every two electrons transferred, four hydrogen ions are translocated across the cytoplasmic membrane), and thus conserves the redox energy in a proton gradient.</text>
</comment>
<evidence type="ECO:0000259" key="7">
    <source>
        <dbReference type="Pfam" id="PF00361"/>
    </source>
</evidence>
<feature type="transmembrane region" description="Helical" evidence="5">
    <location>
        <begin position="6"/>
        <end position="27"/>
    </location>
</feature>
<evidence type="ECO:0000256" key="6">
    <source>
        <dbReference type="RuleBase" id="RU000320"/>
    </source>
</evidence>
<dbReference type="Pfam" id="PF00361">
    <property type="entry name" value="Proton_antipo_M"/>
    <property type="match status" value="1"/>
</dbReference>
<dbReference type="RefSeq" id="WP_217156395.1">
    <property type="nucleotide sequence ID" value="NZ_VOMB01000014.1"/>
</dbReference>
<accession>A0ABS6KKN5</accession>
<comment type="subunit">
    <text evidence="5">NDH-1 is composed of 14 different subunits. Subunits NuoA, H, J, K, L, M, N constitute the membrane sector of the complex.</text>
</comment>
<keyword evidence="9" id="KW-1185">Reference proteome</keyword>
<keyword evidence="4 5" id="KW-0472">Membrane</keyword>
<evidence type="ECO:0000256" key="5">
    <source>
        <dbReference type="HAMAP-Rule" id="MF_00445"/>
    </source>
</evidence>
<keyword evidence="2 5" id="KW-0812">Transmembrane</keyword>
<dbReference type="PANTHER" id="PTHR22773">
    <property type="entry name" value="NADH DEHYDROGENASE"/>
    <property type="match status" value="1"/>
</dbReference>
<comment type="similarity">
    <text evidence="5">Belongs to the complex I subunit 2 family.</text>
</comment>
<proteinExistence type="inferred from homology"/>
<dbReference type="HAMAP" id="MF_00445">
    <property type="entry name" value="NDH1_NuoN_1"/>
    <property type="match status" value="1"/>
</dbReference>
<feature type="transmembrane region" description="Helical" evidence="5">
    <location>
        <begin position="275"/>
        <end position="299"/>
    </location>
</feature>
<feature type="transmembrane region" description="Helical" evidence="5">
    <location>
        <begin position="79"/>
        <end position="100"/>
    </location>
</feature>
<keyword evidence="5" id="KW-1278">Translocase</keyword>
<dbReference type="EC" id="7.1.1.-" evidence="5"/>
<keyword evidence="5" id="KW-0874">Quinone</keyword>
<feature type="transmembrane region" description="Helical" evidence="5">
    <location>
        <begin position="241"/>
        <end position="263"/>
    </location>
</feature>
<organism evidence="8 9">
    <name type="scientific">[Mycobacterium] fortunisiensis</name>
    <dbReference type="NCBI Taxonomy" id="2600579"/>
    <lineage>
        <taxon>Bacteria</taxon>
        <taxon>Bacillati</taxon>
        <taxon>Actinomycetota</taxon>
        <taxon>Actinomycetes</taxon>
        <taxon>Mycobacteriales</taxon>
        <taxon>Mycobacteriaceae</taxon>
        <taxon>Mycolicibacterium</taxon>
    </lineage>
</organism>
<gene>
    <name evidence="5 8" type="primary">nuoN</name>
    <name evidence="8" type="ORF">FR943_09855</name>
</gene>
<keyword evidence="8" id="KW-0560">Oxidoreductase</keyword>
<keyword evidence="5" id="KW-0520">NAD</keyword>
<feature type="domain" description="NADH:quinone oxidoreductase/Mrp antiporter transmembrane" evidence="7">
    <location>
        <begin position="161"/>
        <end position="456"/>
    </location>
</feature>
<evidence type="ECO:0000256" key="2">
    <source>
        <dbReference type="ARBA" id="ARBA00022692"/>
    </source>
</evidence>
<protein>
    <recommendedName>
        <fullName evidence="5">NADH-quinone oxidoreductase subunit N</fullName>
        <ecNumber evidence="5">7.1.1.-</ecNumber>
    </recommendedName>
    <alternativeName>
        <fullName evidence="5">NADH dehydrogenase I subunit N</fullName>
    </alternativeName>
    <alternativeName>
        <fullName evidence="5">NDH-1 subunit N</fullName>
    </alternativeName>
</protein>
<evidence type="ECO:0000256" key="3">
    <source>
        <dbReference type="ARBA" id="ARBA00022989"/>
    </source>
</evidence>
<dbReference type="InterPro" id="IPR001750">
    <property type="entry name" value="ND/Mrp_TM"/>
</dbReference>
<feature type="transmembrane region" description="Helical" evidence="5">
    <location>
        <begin position="199"/>
        <end position="221"/>
    </location>
</feature>
<feature type="transmembrane region" description="Helical" evidence="5">
    <location>
        <begin position="144"/>
        <end position="161"/>
    </location>
</feature>
<comment type="catalytic activity">
    <reaction evidence="5">
        <text>a quinone + NADH + 5 H(+)(in) = a quinol + NAD(+) + 4 H(+)(out)</text>
        <dbReference type="Rhea" id="RHEA:57888"/>
        <dbReference type="ChEBI" id="CHEBI:15378"/>
        <dbReference type="ChEBI" id="CHEBI:24646"/>
        <dbReference type="ChEBI" id="CHEBI:57540"/>
        <dbReference type="ChEBI" id="CHEBI:57945"/>
        <dbReference type="ChEBI" id="CHEBI:132124"/>
    </reaction>
</comment>
<dbReference type="NCBIfam" id="TIGR01770">
    <property type="entry name" value="NDH_I_N"/>
    <property type="match status" value="1"/>
</dbReference>
<feature type="transmembrane region" description="Helical" evidence="5">
    <location>
        <begin position="483"/>
        <end position="505"/>
    </location>
</feature>
<feature type="transmembrane region" description="Helical" evidence="5">
    <location>
        <begin position="365"/>
        <end position="385"/>
    </location>
</feature>
<name>A0ABS6KKN5_9MYCO</name>
<evidence type="ECO:0000256" key="1">
    <source>
        <dbReference type="ARBA" id="ARBA00004127"/>
    </source>
</evidence>
<dbReference type="EMBL" id="VOMB01000014">
    <property type="protein sequence ID" value="MBU9764144.1"/>
    <property type="molecule type" value="Genomic_DNA"/>
</dbReference>
<evidence type="ECO:0000313" key="9">
    <source>
        <dbReference type="Proteomes" id="UP000812982"/>
    </source>
</evidence>
<comment type="caution">
    <text evidence="8">The sequence shown here is derived from an EMBL/GenBank/DDBJ whole genome shotgun (WGS) entry which is preliminary data.</text>
</comment>
<reference evidence="8 9" key="1">
    <citation type="journal article" date="2021" name="Sci. Rep.">
        <title>Phenotypic and genomic hallmarks of a novel, potentially pathogenic rapidly growing Mycobacterium species related to the Mycobacterium fortuitum complex.</title>
        <authorList>
            <person name="Gharbi R."/>
            <person name="Khanna V."/>
            <person name="Frigui W."/>
            <person name="Mhenni B."/>
            <person name="Brosch R."/>
            <person name="Mardassi H."/>
        </authorList>
    </citation>
    <scope>NUCLEOTIDE SEQUENCE [LARGE SCALE GENOMIC DNA]</scope>
    <source>
        <strain evidence="8 9">TNTM28</strain>
    </source>
</reference>
<dbReference type="Proteomes" id="UP000812982">
    <property type="component" value="Unassembled WGS sequence"/>
</dbReference>